<dbReference type="Gene3D" id="3.30.70.1020">
    <property type="entry name" value="Trehalose-6-phosphate phosphatase related protein, domain 2"/>
    <property type="match status" value="1"/>
</dbReference>
<dbReference type="Gene3D" id="3.40.50.1000">
    <property type="entry name" value="HAD superfamily/HAD-like"/>
    <property type="match status" value="1"/>
</dbReference>
<dbReference type="CDD" id="cd01627">
    <property type="entry name" value="HAD_TPP"/>
    <property type="match status" value="1"/>
</dbReference>
<keyword evidence="4" id="KW-0460">Magnesium</keyword>
<dbReference type="PANTHER" id="PTHR43768">
    <property type="entry name" value="TREHALOSE 6-PHOSPHATE PHOSPHATASE"/>
    <property type="match status" value="1"/>
</dbReference>
<dbReference type="InterPro" id="IPR006379">
    <property type="entry name" value="HAD-SF_hydro_IIB"/>
</dbReference>
<evidence type="ECO:0000256" key="2">
    <source>
        <dbReference type="ARBA" id="ARBA00008770"/>
    </source>
</evidence>
<dbReference type="InterPro" id="IPR044651">
    <property type="entry name" value="OTSB-like"/>
</dbReference>
<evidence type="ECO:0000256" key="4">
    <source>
        <dbReference type="RuleBase" id="RU361117"/>
    </source>
</evidence>
<dbReference type="InterPro" id="IPR023214">
    <property type="entry name" value="HAD_sf"/>
</dbReference>
<reference evidence="5 6" key="1">
    <citation type="submission" date="2023-10" db="EMBL/GenBank/DDBJ databases">
        <title>Complete genome sequence of a Sphingomonadaceae bacterium.</title>
        <authorList>
            <person name="Yan C."/>
        </authorList>
    </citation>
    <scope>NUCLEOTIDE SEQUENCE [LARGE SCALE GENOMIC DNA]</scope>
    <source>
        <strain evidence="5 6">SCSIO 66989</strain>
    </source>
</reference>
<dbReference type="KEGG" id="acoa:RB602_01860"/>
<proteinExistence type="inferred from homology"/>
<dbReference type="EC" id="3.1.3.12" evidence="4"/>
<accession>A0AA97I1K1</accession>
<gene>
    <name evidence="5" type="primary">otsB</name>
    <name evidence="5" type="ORF">RB602_01860</name>
</gene>
<dbReference type="GO" id="GO:0005992">
    <property type="term" value="P:trehalose biosynthetic process"/>
    <property type="evidence" value="ECO:0007669"/>
    <property type="project" value="InterPro"/>
</dbReference>
<comment type="cofactor">
    <cofactor evidence="4">
        <name>Mg(2+)</name>
        <dbReference type="ChEBI" id="CHEBI:18420"/>
    </cofactor>
</comment>
<sequence length="260" mass="27329">MAREQGIDRMPLTQPPQSLLEGASLFLDFDGTLVALADTPDAVVVPEQTRALLAGLDRALEGRVAIISGRDVASLRDGFGLQNIAISGSHGAEIALPGQSVAAAPRGDGLAHAYAALTQFAERHEGVLVEQKALGIGLHYRLAPQLAETCKAQAHDVADRFGLSVHSGKMIYELRGDTADKGVGLTALMQQQPFNAGRPVFIGDDVTDEDGFRAAKALGGFGIKVGVSEQTHASYALDDVSAVHDYLAAIITDAEQGKHL</sequence>
<evidence type="ECO:0000313" key="6">
    <source>
        <dbReference type="Proteomes" id="UP001302429"/>
    </source>
</evidence>
<comment type="function">
    <text evidence="4">Removes the phosphate from trehalose 6-phosphate to produce free trehalose.</text>
</comment>
<keyword evidence="6" id="KW-1185">Reference proteome</keyword>
<comment type="similarity">
    <text evidence="2 4">Belongs to the trehalose phosphatase family.</text>
</comment>
<name>A0AA97I1K1_9SPHN</name>
<keyword evidence="3 4" id="KW-0378">Hydrolase</keyword>
<dbReference type="AlphaFoldDB" id="A0AA97I1K1"/>
<dbReference type="SUPFAM" id="SSF56784">
    <property type="entry name" value="HAD-like"/>
    <property type="match status" value="1"/>
</dbReference>
<dbReference type="Pfam" id="PF02358">
    <property type="entry name" value="Trehalose_PPase"/>
    <property type="match status" value="1"/>
</dbReference>
<keyword evidence="4" id="KW-0479">Metal-binding</keyword>
<organism evidence="5 6">
    <name type="scientific">Alterisphingorhabdus coralli</name>
    <dbReference type="NCBI Taxonomy" id="3071408"/>
    <lineage>
        <taxon>Bacteria</taxon>
        <taxon>Pseudomonadati</taxon>
        <taxon>Pseudomonadota</taxon>
        <taxon>Alphaproteobacteria</taxon>
        <taxon>Sphingomonadales</taxon>
        <taxon>Sphingomonadaceae</taxon>
        <taxon>Alterisphingorhabdus (ex Yan et al. 2024)</taxon>
    </lineage>
</organism>
<dbReference type="Proteomes" id="UP001302429">
    <property type="component" value="Chromosome"/>
</dbReference>
<comment type="catalytic activity">
    <reaction evidence="4">
        <text>alpha,alpha-trehalose 6-phosphate + H2O = alpha,alpha-trehalose + phosphate</text>
        <dbReference type="Rhea" id="RHEA:23420"/>
        <dbReference type="ChEBI" id="CHEBI:15377"/>
        <dbReference type="ChEBI" id="CHEBI:16551"/>
        <dbReference type="ChEBI" id="CHEBI:43474"/>
        <dbReference type="ChEBI" id="CHEBI:58429"/>
        <dbReference type="EC" id="3.1.3.12"/>
    </reaction>
</comment>
<protein>
    <recommendedName>
        <fullName evidence="4">Trehalose 6-phosphate phosphatase</fullName>
        <ecNumber evidence="4">3.1.3.12</ecNumber>
    </recommendedName>
</protein>
<dbReference type="InterPro" id="IPR036412">
    <property type="entry name" value="HAD-like_sf"/>
</dbReference>
<dbReference type="InterPro" id="IPR003337">
    <property type="entry name" value="Trehalose_PPase"/>
</dbReference>
<evidence type="ECO:0000313" key="5">
    <source>
        <dbReference type="EMBL" id="WOE75483.1"/>
    </source>
</evidence>
<dbReference type="GO" id="GO:0004805">
    <property type="term" value="F:trehalose-phosphatase activity"/>
    <property type="evidence" value="ECO:0007669"/>
    <property type="project" value="UniProtKB-EC"/>
</dbReference>
<dbReference type="GO" id="GO:0046872">
    <property type="term" value="F:metal ion binding"/>
    <property type="evidence" value="ECO:0007669"/>
    <property type="project" value="UniProtKB-KW"/>
</dbReference>
<comment type="pathway">
    <text evidence="1 4">Glycan biosynthesis; trehalose biosynthesis.</text>
</comment>
<evidence type="ECO:0000256" key="1">
    <source>
        <dbReference type="ARBA" id="ARBA00005199"/>
    </source>
</evidence>
<dbReference type="RefSeq" id="WP_317082433.1">
    <property type="nucleotide sequence ID" value="NZ_CP136594.1"/>
</dbReference>
<dbReference type="NCBIfam" id="TIGR00685">
    <property type="entry name" value="T6PP"/>
    <property type="match status" value="1"/>
</dbReference>
<evidence type="ECO:0000256" key="3">
    <source>
        <dbReference type="ARBA" id="ARBA00022801"/>
    </source>
</evidence>
<dbReference type="NCBIfam" id="TIGR01484">
    <property type="entry name" value="HAD-SF-IIB"/>
    <property type="match status" value="1"/>
</dbReference>
<dbReference type="PANTHER" id="PTHR43768:SF3">
    <property type="entry name" value="TREHALOSE 6-PHOSPHATE PHOSPHATASE"/>
    <property type="match status" value="1"/>
</dbReference>
<dbReference type="EMBL" id="CP136594">
    <property type="protein sequence ID" value="WOE75483.1"/>
    <property type="molecule type" value="Genomic_DNA"/>
</dbReference>